<dbReference type="STRING" id="479437.Elen_1979"/>
<keyword evidence="5" id="KW-0547">Nucleotide-binding</keyword>
<dbReference type="GO" id="GO:0046872">
    <property type="term" value="F:metal ion binding"/>
    <property type="evidence" value="ECO:0007669"/>
    <property type="project" value="UniProtKB-KW"/>
</dbReference>
<dbReference type="PROSITE" id="PS51643">
    <property type="entry name" value="HD_CAS3"/>
    <property type="match status" value="1"/>
</dbReference>
<dbReference type="GO" id="GO:0004518">
    <property type="term" value="F:nuclease activity"/>
    <property type="evidence" value="ECO:0007669"/>
    <property type="project" value="UniProtKB-KW"/>
</dbReference>
<evidence type="ECO:0000259" key="11">
    <source>
        <dbReference type="PROSITE" id="PS51643"/>
    </source>
</evidence>
<dbReference type="PANTHER" id="PTHR47963">
    <property type="entry name" value="DEAD-BOX ATP-DEPENDENT RNA HELICASE 47, MITOCHONDRIAL"/>
    <property type="match status" value="1"/>
</dbReference>
<proteinExistence type="inferred from homology"/>
<dbReference type="InterPro" id="IPR014001">
    <property type="entry name" value="Helicase_ATP-bd"/>
</dbReference>
<dbReference type="eggNOG" id="COG1713">
    <property type="taxonomic scope" value="Bacteria"/>
</dbReference>
<feature type="domain" description="HD Cas3-type" evidence="11">
    <location>
        <begin position="8"/>
        <end position="173"/>
    </location>
</feature>
<dbReference type="Pfam" id="PF01966">
    <property type="entry name" value="HD"/>
    <property type="match status" value="1"/>
</dbReference>
<dbReference type="CDD" id="cd09641">
    <property type="entry name" value="Cas3''_I"/>
    <property type="match status" value="1"/>
</dbReference>
<keyword evidence="6 12" id="KW-0378">Hydrolase</keyword>
<dbReference type="CDD" id="cd17930">
    <property type="entry name" value="DEXHc_cas3"/>
    <property type="match status" value="1"/>
</dbReference>
<dbReference type="NCBIfam" id="TIGR01587">
    <property type="entry name" value="cas3_core"/>
    <property type="match status" value="1"/>
</dbReference>
<dbReference type="Gene3D" id="1.10.3210.30">
    <property type="match status" value="1"/>
</dbReference>
<keyword evidence="13" id="KW-1185">Reference proteome</keyword>
<feature type="domain" description="Helicase ATP-binding" evidence="10">
    <location>
        <begin position="226"/>
        <end position="416"/>
    </location>
</feature>
<organism evidence="12 13">
    <name type="scientific">Eggerthella lenta (strain ATCC 25559 / DSM 2243 / CCUG 17323 / JCM 9979 / KCTC 3265 / NCTC 11813 / VPI 0255 / 1899 B)</name>
    <name type="common">Eubacterium lentum</name>
    <dbReference type="NCBI Taxonomy" id="479437"/>
    <lineage>
        <taxon>Bacteria</taxon>
        <taxon>Bacillati</taxon>
        <taxon>Actinomycetota</taxon>
        <taxon>Coriobacteriia</taxon>
        <taxon>Eggerthellales</taxon>
        <taxon>Eggerthellaceae</taxon>
        <taxon>Eggerthella</taxon>
    </lineage>
</organism>
<evidence type="ECO:0000256" key="9">
    <source>
        <dbReference type="ARBA" id="ARBA00023118"/>
    </source>
</evidence>
<sequence length="732" mass="80693">MHVSHVAEDGRIEEVADHLREVAEMAAEFARPFGAESWAYAAGMAHDIGKYSTEFQNRILCDGHKVDHSTAGAALLDQLGLKLLAYCVAGHHAGLPDGGTTADVEDCPTLRGRLLRAQHGSIPDCAAYAREVELNVPKGPSVLPVSRDREDGAYSLSFLTRMVFSCLVDADFLCTERFMQGEGRDPLSEQSLVDLLGCLKEEVARFYPPTSALNETRCQVLDACIRAASNHPGFFSLTVPTGGGKTYASLLFALEHAVKRDARRVVYAVPYTSIIEQNARVFRDVLGERSVLEHHANFDFDFDEEVESYKSGDAKKALRRASENWDAPIVVTTNVQFFESLYANRTSRCRKLHNIANSVIVLDEAQMVPTKQLLPCLRALIELVANYGCSVVLCTATQPAFNGMLGRKGFAVREIAPAPSELFKKLKRVSYRFDGVLGDDDLAARLADRDQSLCIVNSRKQARRLHELLDGEDSYHLTTLMHPVHRERVLNEIRQRLREGRTCRVVATSLIEAGVDVDFPVVYRALAGVDSMVQAAGRCNREGRQSAEESIVHVFEPADDYALPSDVAQKVAIARSVISEMEGAACESCDIGALEAIDAYFARLYAVREGALDASGVLRDLEGFSLKSLNIPFKRAADDFRMIEEGSRTVVIPDPEIESDILAVKTGFANRSTIRRLSRYAVGVYDGDIKALLRSGKIETLAEDLFVLVDGTCYSDQRGLDLKNEEGKGIFL</sequence>
<dbReference type="BioCyc" id="ELEN479437:G1GFY-1992-MONOMER"/>
<dbReference type="InterPro" id="IPR006483">
    <property type="entry name" value="CRISPR-assoc_Cas3_HD"/>
</dbReference>
<dbReference type="GO" id="GO:0051607">
    <property type="term" value="P:defense response to virus"/>
    <property type="evidence" value="ECO:0007669"/>
    <property type="project" value="UniProtKB-KW"/>
</dbReference>
<evidence type="ECO:0000256" key="1">
    <source>
        <dbReference type="ARBA" id="ARBA00006847"/>
    </source>
</evidence>
<evidence type="ECO:0000313" key="13">
    <source>
        <dbReference type="Proteomes" id="UP000001377"/>
    </source>
</evidence>
<dbReference type="InterPro" id="IPR027417">
    <property type="entry name" value="P-loop_NTPase"/>
</dbReference>
<dbReference type="PANTHER" id="PTHR47963:SF9">
    <property type="entry name" value="CRISPR-ASSOCIATED ENDONUCLEASE_HELICASE CAS3"/>
    <property type="match status" value="1"/>
</dbReference>
<evidence type="ECO:0000313" key="12">
    <source>
        <dbReference type="EMBL" id="ACV55943.1"/>
    </source>
</evidence>
<dbReference type="KEGG" id="ele:Elen_1979"/>
<dbReference type="OrthoDB" id="9810236at2"/>
<keyword evidence="8" id="KW-0067">ATP-binding</keyword>
<gene>
    <name evidence="12" type="ordered locus">Elen_1979</name>
</gene>
<dbReference type="SMART" id="SM00487">
    <property type="entry name" value="DEXDc"/>
    <property type="match status" value="1"/>
</dbReference>
<keyword evidence="9" id="KW-0051">Antiviral defense</keyword>
<dbReference type="NCBIfam" id="TIGR01596">
    <property type="entry name" value="cas3_HD"/>
    <property type="match status" value="1"/>
</dbReference>
<keyword evidence="4" id="KW-0479">Metal-binding</keyword>
<evidence type="ECO:0000256" key="3">
    <source>
        <dbReference type="ARBA" id="ARBA00022722"/>
    </source>
</evidence>
<name>C8WIK3_EGGLE</name>
<dbReference type="GO" id="GO:0005524">
    <property type="term" value="F:ATP binding"/>
    <property type="evidence" value="ECO:0007669"/>
    <property type="project" value="UniProtKB-KW"/>
</dbReference>
<dbReference type="PaxDb" id="479437-Elen_1979"/>
<dbReference type="Proteomes" id="UP000001377">
    <property type="component" value="Chromosome"/>
</dbReference>
<dbReference type="PROSITE" id="PS51192">
    <property type="entry name" value="HELICASE_ATP_BIND_1"/>
    <property type="match status" value="1"/>
</dbReference>
<dbReference type="SUPFAM" id="SSF109604">
    <property type="entry name" value="HD-domain/PDEase-like"/>
    <property type="match status" value="1"/>
</dbReference>
<dbReference type="Gene3D" id="3.40.50.300">
    <property type="entry name" value="P-loop containing nucleotide triphosphate hydrolases"/>
    <property type="match status" value="2"/>
</dbReference>
<evidence type="ECO:0000256" key="6">
    <source>
        <dbReference type="ARBA" id="ARBA00022801"/>
    </source>
</evidence>
<accession>C8WIK3</accession>
<evidence type="ECO:0000256" key="7">
    <source>
        <dbReference type="ARBA" id="ARBA00022806"/>
    </source>
</evidence>
<dbReference type="InterPro" id="IPR054712">
    <property type="entry name" value="Cas3-like_dom"/>
</dbReference>
<evidence type="ECO:0000256" key="2">
    <source>
        <dbReference type="ARBA" id="ARBA00009046"/>
    </source>
</evidence>
<evidence type="ECO:0000256" key="5">
    <source>
        <dbReference type="ARBA" id="ARBA00022741"/>
    </source>
</evidence>
<keyword evidence="7" id="KW-0347">Helicase</keyword>
<dbReference type="GO" id="GO:0003723">
    <property type="term" value="F:RNA binding"/>
    <property type="evidence" value="ECO:0007669"/>
    <property type="project" value="TreeGrafter"/>
</dbReference>
<dbReference type="RefSeq" id="WP_015760876.1">
    <property type="nucleotide sequence ID" value="NC_013204.1"/>
</dbReference>
<dbReference type="AlphaFoldDB" id="C8WIK3"/>
<dbReference type="HOGENOM" id="CLU_010123_0_0_11"/>
<dbReference type="Pfam" id="PF00270">
    <property type="entry name" value="DEAD"/>
    <property type="match status" value="1"/>
</dbReference>
<dbReference type="InterPro" id="IPR011545">
    <property type="entry name" value="DEAD/DEAH_box_helicase_dom"/>
</dbReference>
<dbReference type="GO" id="GO:0003724">
    <property type="term" value="F:RNA helicase activity"/>
    <property type="evidence" value="ECO:0007669"/>
    <property type="project" value="TreeGrafter"/>
</dbReference>
<dbReference type="InterPro" id="IPR006674">
    <property type="entry name" value="HD_domain"/>
</dbReference>
<comment type="similarity">
    <text evidence="1">In the N-terminal section; belongs to the CRISPR-associated nuclease Cas3-HD family.</text>
</comment>
<reference evidence="12 13" key="1">
    <citation type="journal article" date="2009" name="Stand. Genomic Sci.">
        <title>Complete genome sequence of Eggerthella lenta type strain (IPP VPI 0255).</title>
        <authorList>
            <person name="Saunders E."/>
            <person name="Pukall R."/>
            <person name="Abt B."/>
            <person name="Lapidus A."/>
            <person name="Glavina Del Rio T."/>
            <person name="Copeland A."/>
            <person name="Tice H."/>
            <person name="Cheng J.F."/>
            <person name="Lucas S."/>
            <person name="Chen F."/>
            <person name="Nolan M."/>
            <person name="Bruce D."/>
            <person name="Goodwin L."/>
            <person name="Pitluck S."/>
            <person name="Ivanova N."/>
            <person name="Mavromatis K."/>
            <person name="Ovchinnikova G."/>
            <person name="Pati A."/>
            <person name="Chen A."/>
            <person name="Palaniappan K."/>
            <person name="Land M."/>
            <person name="Hauser L."/>
            <person name="Chang Y.J."/>
            <person name="Jeffries C.D."/>
            <person name="Chain P."/>
            <person name="Meincke L."/>
            <person name="Sims D."/>
            <person name="Brettin T."/>
            <person name="Detter J.C."/>
            <person name="Goker M."/>
            <person name="Bristow J."/>
            <person name="Eisen J.A."/>
            <person name="Markowitz V."/>
            <person name="Hugenholtz P."/>
            <person name="Kyrpides N.C."/>
            <person name="Klenk H.P."/>
            <person name="Han C."/>
        </authorList>
    </citation>
    <scope>NUCLEOTIDE SEQUENCE [LARGE SCALE GENOMIC DNA]</scope>
    <source>
        <strain evidence="13">ATCC 25559 / DSM 2243 / CCUG 17323 / JCM 9979 / KCTC 3265 / NCTC 11813 / VPI 0255 / 1899 B</strain>
    </source>
</reference>
<comment type="similarity">
    <text evidence="2">In the central section; belongs to the CRISPR-associated helicase Cas3 family.</text>
</comment>
<dbReference type="InterPro" id="IPR006474">
    <property type="entry name" value="Helicase_Cas3_CRISPR-ass_core"/>
</dbReference>
<evidence type="ECO:0000256" key="4">
    <source>
        <dbReference type="ARBA" id="ARBA00022723"/>
    </source>
</evidence>
<dbReference type="InterPro" id="IPR050547">
    <property type="entry name" value="DEAD_box_RNA_helicases"/>
</dbReference>
<dbReference type="eggNOG" id="COG1203">
    <property type="taxonomic scope" value="Bacteria"/>
</dbReference>
<evidence type="ECO:0000259" key="10">
    <source>
        <dbReference type="PROSITE" id="PS51192"/>
    </source>
</evidence>
<dbReference type="EMBL" id="CP001726">
    <property type="protein sequence ID" value="ACV55943.1"/>
    <property type="molecule type" value="Genomic_DNA"/>
</dbReference>
<dbReference type="Pfam" id="PF22590">
    <property type="entry name" value="Cas3-like_C_2"/>
    <property type="match status" value="1"/>
</dbReference>
<dbReference type="GO" id="GO:0016787">
    <property type="term" value="F:hydrolase activity"/>
    <property type="evidence" value="ECO:0007669"/>
    <property type="project" value="UniProtKB-KW"/>
</dbReference>
<protein>
    <submittedName>
        <fullName evidence="12">Metal dependent phosphohydrolase</fullName>
    </submittedName>
</protein>
<evidence type="ECO:0000256" key="8">
    <source>
        <dbReference type="ARBA" id="ARBA00022840"/>
    </source>
</evidence>
<keyword evidence="3" id="KW-0540">Nuclease</keyword>
<dbReference type="InterPro" id="IPR038257">
    <property type="entry name" value="CRISPR-assoc_Cas3_HD_sf"/>
</dbReference>
<dbReference type="SUPFAM" id="SSF52540">
    <property type="entry name" value="P-loop containing nucleoside triphosphate hydrolases"/>
    <property type="match status" value="1"/>
</dbReference>